<evidence type="ECO:0000313" key="2">
    <source>
        <dbReference type="EMBL" id="KAF3579418.1"/>
    </source>
</evidence>
<gene>
    <name evidence="2" type="ORF">DY000_02030385</name>
</gene>
<keyword evidence="3" id="KW-1185">Reference proteome</keyword>
<accession>A0ABQ7DPX6</accession>
<evidence type="ECO:0000256" key="1">
    <source>
        <dbReference type="SAM" id="MobiDB-lite"/>
    </source>
</evidence>
<evidence type="ECO:0000313" key="3">
    <source>
        <dbReference type="Proteomes" id="UP000266723"/>
    </source>
</evidence>
<comment type="caution">
    <text evidence="2">The sequence shown here is derived from an EMBL/GenBank/DDBJ whole genome shotgun (WGS) entry which is preliminary data.</text>
</comment>
<name>A0ABQ7DPX6_BRACR</name>
<feature type="region of interest" description="Disordered" evidence="1">
    <location>
        <begin position="91"/>
        <end position="124"/>
    </location>
</feature>
<reference evidence="2 3" key="1">
    <citation type="journal article" date="2020" name="BMC Genomics">
        <title>Intraspecific diversification of the crop wild relative Brassica cretica Lam. using demographic model selection.</title>
        <authorList>
            <person name="Kioukis A."/>
            <person name="Michalopoulou V.A."/>
            <person name="Briers L."/>
            <person name="Pirintsos S."/>
            <person name="Studholme D.J."/>
            <person name="Pavlidis P."/>
            <person name="Sarris P.F."/>
        </authorList>
    </citation>
    <scope>NUCLEOTIDE SEQUENCE [LARGE SCALE GENOMIC DNA]</scope>
    <source>
        <strain evidence="3">cv. PFS-1207/04</strain>
    </source>
</reference>
<dbReference type="EMBL" id="QGKV02000649">
    <property type="protein sequence ID" value="KAF3579418.1"/>
    <property type="molecule type" value="Genomic_DNA"/>
</dbReference>
<proteinExistence type="predicted"/>
<protein>
    <submittedName>
        <fullName evidence="2">Uncharacterized protein</fullName>
    </submittedName>
</protein>
<dbReference type="Proteomes" id="UP000266723">
    <property type="component" value="Unassembled WGS sequence"/>
</dbReference>
<sequence length="124" mass="13567">MFRNCLVTASDNNPVTARLTVSAINLSFQYTLGSYYPDDMSNMSVPSDQSDLGLIHQSLDSKRYNLPAAEFSREASERMRVRVSSRILNIGSGCENGGENDGDNGGEITGGENDGLERIDENRL</sequence>
<feature type="compositionally biased region" description="Basic and acidic residues" evidence="1">
    <location>
        <begin position="115"/>
        <end position="124"/>
    </location>
</feature>
<organism evidence="2 3">
    <name type="scientific">Brassica cretica</name>
    <name type="common">Mustard</name>
    <dbReference type="NCBI Taxonomy" id="69181"/>
    <lineage>
        <taxon>Eukaryota</taxon>
        <taxon>Viridiplantae</taxon>
        <taxon>Streptophyta</taxon>
        <taxon>Embryophyta</taxon>
        <taxon>Tracheophyta</taxon>
        <taxon>Spermatophyta</taxon>
        <taxon>Magnoliopsida</taxon>
        <taxon>eudicotyledons</taxon>
        <taxon>Gunneridae</taxon>
        <taxon>Pentapetalae</taxon>
        <taxon>rosids</taxon>
        <taxon>malvids</taxon>
        <taxon>Brassicales</taxon>
        <taxon>Brassicaceae</taxon>
        <taxon>Brassiceae</taxon>
        <taxon>Brassica</taxon>
    </lineage>
</organism>